<organism evidence="1 2">
    <name type="scientific">Cyclotella cryptica</name>
    <dbReference type="NCBI Taxonomy" id="29204"/>
    <lineage>
        <taxon>Eukaryota</taxon>
        <taxon>Sar</taxon>
        <taxon>Stramenopiles</taxon>
        <taxon>Ochrophyta</taxon>
        <taxon>Bacillariophyta</taxon>
        <taxon>Coscinodiscophyceae</taxon>
        <taxon>Thalassiosirophycidae</taxon>
        <taxon>Stephanodiscales</taxon>
        <taxon>Stephanodiscaceae</taxon>
        <taxon>Cyclotella</taxon>
    </lineage>
</organism>
<keyword evidence="2" id="KW-1185">Reference proteome</keyword>
<accession>A0ABD3R087</accession>
<name>A0ABD3R087_9STRA</name>
<proteinExistence type="predicted"/>
<reference evidence="1 2" key="1">
    <citation type="journal article" date="2020" name="G3 (Bethesda)">
        <title>Improved Reference Genome for Cyclotella cryptica CCMP332, a Model for Cell Wall Morphogenesis, Salinity Adaptation, and Lipid Production in Diatoms (Bacillariophyta).</title>
        <authorList>
            <person name="Roberts W.R."/>
            <person name="Downey K.M."/>
            <person name="Ruck E.C."/>
            <person name="Traller J.C."/>
            <person name="Alverson A.J."/>
        </authorList>
    </citation>
    <scope>NUCLEOTIDE SEQUENCE [LARGE SCALE GENOMIC DNA]</scope>
    <source>
        <strain evidence="1 2">CCMP332</strain>
    </source>
</reference>
<protein>
    <submittedName>
        <fullName evidence="1">Uncharacterized protein</fullName>
    </submittedName>
</protein>
<comment type="caution">
    <text evidence="1">The sequence shown here is derived from an EMBL/GenBank/DDBJ whole genome shotgun (WGS) entry which is preliminary data.</text>
</comment>
<evidence type="ECO:0000313" key="2">
    <source>
        <dbReference type="Proteomes" id="UP001516023"/>
    </source>
</evidence>
<gene>
    <name evidence="1" type="ORF">HJC23_009103</name>
</gene>
<dbReference type="AlphaFoldDB" id="A0ABD3R087"/>
<evidence type="ECO:0000313" key="1">
    <source>
        <dbReference type="EMBL" id="KAL3805396.1"/>
    </source>
</evidence>
<sequence>MKLYDEYPRLPHRILYHRHFFSTKANNDEVFRWQCTRRGAVVIIVLIVVFVLPREVSLTDKGSEVAHGVANREIIHIVTSDLEEAETLVSDKVASRSLSSLSSFNDPSTVEQKNSIINNYDSSRSGFVLSASQDQRSRCQIVYILGVEGTMHHGISPVIIELAKQQSDPKSGNYHVQFESRHLRYGLFGWPQWVGREFNFDNVPAMDDPILVQKTISAICPDNGHHHVVIEGASFPAGDDRVNTHLRVRRSIDWQNMSPEEIAVSQTALNHPINLDKFYDAYHAYAEIKFIVLHRPYLETIASHPDHDSGPITHSNIIQGFLILLSRFLDRHRYDKLNGEKVWTILFTEELAVQFYGPRSNRENWKRALEARRDMLRELAFFLGWPQPECKHCFVTWQDSRKAYEEAFSRKELNILRQHMKSLEGVWPPVESSDMT</sequence>
<dbReference type="Proteomes" id="UP001516023">
    <property type="component" value="Unassembled WGS sequence"/>
</dbReference>
<dbReference type="EMBL" id="JABMIG020000003">
    <property type="protein sequence ID" value="KAL3805396.1"/>
    <property type="molecule type" value="Genomic_DNA"/>
</dbReference>